<dbReference type="Gene3D" id="1.10.1660.10">
    <property type="match status" value="1"/>
</dbReference>
<sequence length="308" mass="33259">MHRGSIMYTIGEFASLGRVSVRMLRHYDTIGLLSPARVDPSSGYRFYDRGQLADLVRVIEFKDLGFTLEQVAVIVNDDPPAHELRALLTARRVELLHRRAADAERIDRLDARLRSLERNEPMSTSTAPVVVKPIEPRRLAVATAEAAGFESDLISPVIQPLYPRLAEALVAAGVPFTDPAVAFYEQLGDGVRISAGFTLAGRPEAPGSTADAAAPATEATDAAATDAEATDAAASGFAVTELPGAADAATLVHHGAMASIDESWRALGEWVEQNGYRATGLVREVYLQSMPLPQEDWVTELQMPIERA</sequence>
<keyword evidence="4" id="KW-1185">Reference proteome</keyword>
<dbReference type="EMBL" id="JANLCJ010000009">
    <property type="protein sequence ID" value="MCS5735873.1"/>
    <property type="molecule type" value="Genomic_DNA"/>
</dbReference>
<evidence type="ECO:0000256" key="1">
    <source>
        <dbReference type="ARBA" id="ARBA00023125"/>
    </source>
</evidence>
<protein>
    <submittedName>
        <fullName evidence="3">MerR family transcriptional regulator</fullName>
    </submittedName>
</protein>
<proteinExistence type="predicted"/>
<dbReference type="InterPro" id="IPR047057">
    <property type="entry name" value="MerR_fam"/>
</dbReference>
<dbReference type="InterPro" id="IPR011256">
    <property type="entry name" value="Reg_factor_effector_dom_sf"/>
</dbReference>
<keyword evidence="1" id="KW-0238">DNA-binding</keyword>
<dbReference type="PANTHER" id="PTHR30204">
    <property type="entry name" value="REDOX-CYCLING DRUG-SENSING TRANSCRIPTIONAL ACTIVATOR SOXR"/>
    <property type="match status" value="1"/>
</dbReference>
<organism evidence="3 4">
    <name type="scientific">Herbiconiux daphne</name>
    <dbReference type="NCBI Taxonomy" id="2970914"/>
    <lineage>
        <taxon>Bacteria</taxon>
        <taxon>Bacillati</taxon>
        <taxon>Actinomycetota</taxon>
        <taxon>Actinomycetes</taxon>
        <taxon>Micrococcales</taxon>
        <taxon>Microbacteriaceae</taxon>
        <taxon>Herbiconiux</taxon>
    </lineage>
</organism>
<dbReference type="PROSITE" id="PS50937">
    <property type="entry name" value="HTH_MERR_2"/>
    <property type="match status" value="1"/>
</dbReference>
<evidence type="ECO:0000313" key="3">
    <source>
        <dbReference type="EMBL" id="MCS5735873.1"/>
    </source>
</evidence>
<feature type="domain" description="HTH merR-type" evidence="2">
    <location>
        <begin position="7"/>
        <end position="77"/>
    </location>
</feature>
<accession>A0ABT2H7H0</accession>
<dbReference type="Proteomes" id="UP001165586">
    <property type="component" value="Unassembled WGS sequence"/>
</dbReference>
<dbReference type="InterPro" id="IPR010499">
    <property type="entry name" value="AraC_E-bd"/>
</dbReference>
<dbReference type="SUPFAM" id="SSF55136">
    <property type="entry name" value="Probable bacterial effector-binding domain"/>
    <property type="match status" value="1"/>
</dbReference>
<evidence type="ECO:0000259" key="2">
    <source>
        <dbReference type="PROSITE" id="PS50937"/>
    </source>
</evidence>
<comment type="caution">
    <text evidence="3">The sequence shown here is derived from an EMBL/GenBank/DDBJ whole genome shotgun (WGS) entry which is preliminary data.</text>
</comment>
<dbReference type="PANTHER" id="PTHR30204:SF97">
    <property type="entry name" value="MERR FAMILY REGULATORY PROTEIN"/>
    <property type="match status" value="1"/>
</dbReference>
<dbReference type="Gene3D" id="3.20.80.10">
    <property type="entry name" value="Regulatory factor, effector binding domain"/>
    <property type="match status" value="1"/>
</dbReference>
<dbReference type="CDD" id="cd01107">
    <property type="entry name" value="HTH_BmrR"/>
    <property type="match status" value="1"/>
</dbReference>
<gene>
    <name evidence="3" type="ORF">N1032_19200</name>
</gene>
<name>A0ABT2H7H0_9MICO</name>
<dbReference type="SMART" id="SM00871">
    <property type="entry name" value="AraC_E_bind"/>
    <property type="match status" value="1"/>
</dbReference>
<dbReference type="InterPro" id="IPR000551">
    <property type="entry name" value="MerR-type_HTH_dom"/>
</dbReference>
<dbReference type="SUPFAM" id="SSF46955">
    <property type="entry name" value="Putative DNA-binding domain"/>
    <property type="match status" value="1"/>
</dbReference>
<evidence type="ECO:0000313" key="4">
    <source>
        <dbReference type="Proteomes" id="UP001165586"/>
    </source>
</evidence>
<dbReference type="RefSeq" id="WP_259541111.1">
    <property type="nucleotide sequence ID" value="NZ_JANLCJ010000009.1"/>
</dbReference>
<dbReference type="Pfam" id="PF13411">
    <property type="entry name" value="MerR_1"/>
    <property type="match status" value="1"/>
</dbReference>
<dbReference type="InterPro" id="IPR009061">
    <property type="entry name" value="DNA-bd_dom_put_sf"/>
</dbReference>
<reference evidence="3" key="1">
    <citation type="submission" date="2022-08" db="EMBL/GenBank/DDBJ databases">
        <authorList>
            <person name="Deng Y."/>
            <person name="Han X.-F."/>
            <person name="Zhang Y.-Q."/>
        </authorList>
    </citation>
    <scope>NUCLEOTIDE SEQUENCE</scope>
    <source>
        <strain evidence="3">CPCC 203386</strain>
    </source>
</reference>
<dbReference type="SMART" id="SM00422">
    <property type="entry name" value="HTH_MERR"/>
    <property type="match status" value="1"/>
</dbReference>